<dbReference type="AlphaFoldDB" id="A0A6B0SP98"/>
<sequence>MLDADLAADLAADELAAGYLRPAYDGFCFSRIPATAASMVGSDLGSELPDRALDGVATDAERVVVVFLDSLGFRQFERVHRDVSLLESFVVAGRVTPLTSTYPSETAACVTTMHTGSEPVEHGLLGWNGYDPAADTVYETLPYAPKDGGEISVEPAALFDAQPIYERLGADGVDAQVVEPDYGPGYRDASLVGANARHYDRTTDFAVAVRDAVRESDAPSYTYAYYPVVDTVSHHHGPDSERYDIQVGAVCDALERAFGTLSSAVAEETVVCLVADHGQVPVEDGTELDDTGVLEYVQTDRSGAPLVLGGPRNVHLRVTDVGAARASLSDLDALVYSRDEALEEGLWGMGEPGAAFHRNCGDLVVVPREGALWHRSEPDELALAGMHGGLDPAEALVPFGVARLSDLA</sequence>
<dbReference type="Pfam" id="PF01663">
    <property type="entry name" value="Phosphodiest"/>
    <property type="match status" value="1"/>
</dbReference>
<dbReference type="GO" id="GO:0016787">
    <property type="term" value="F:hydrolase activity"/>
    <property type="evidence" value="ECO:0007669"/>
    <property type="project" value="UniProtKB-ARBA"/>
</dbReference>
<evidence type="ECO:0000313" key="1">
    <source>
        <dbReference type="EMBL" id="MXR21461.1"/>
    </source>
</evidence>
<dbReference type="PANTHER" id="PTHR10151:SF120">
    <property type="entry name" value="BIS(5'-ADENOSYL)-TRIPHOSPHATASE"/>
    <property type="match status" value="1"/>
</dbReference>
<dbReference type="Gene3D" id="3.40.720.10">
    <property type="entry name" value="Alkaline Phosphatase, subunit A"/>
    <property type="match status" value="1"/>
</dbReference>
<gene>
    <name evidence="1" type="ORF">GRX66_12910</name>
</gene>
<reference evidence="1 2" key="1">
    <citation type="submission" date="2019-12" db="EMBL/GenBank/DDBJ databases">
        <title>Isolation and characterization of three novel carbon monoxide-oxidizing members of Halobacteria from salione crusts and soils.</title>
        <authorList>
            <person name="Myers M.R."/>
            <person name="King G.M."/>
        </authorList>
    </citation>
    <scope>NUCLEOTIDE SEQUENCE [LARGE SCALE GENOMIC DNA]</scope>
    <source>
        <strain evidence="1 2">PCN9</strain>
    </source>
</reference>
<protein>
    <submittedName>
        <fullName evidence="1">Alkaline phosphatase family protein</fullName>
    </submittedName>
</protein>
<organism evidence="1 2">
    <name type="scientific">Halobacterium bonnevillei</name>
    <dbReference type="NCBI Taxonomy" id="2692200"/>
    <lineage>
        <taxon>Archaea</taxon>
        <taxon>Methanobacteriati</taxon>
        <taxon>Methanobacteriota</taxon>
        <taxon>Stenosarchaea group</taxon>
        <taxon>Halobacteria</taxon>
        <taxon>Halobacteriales</taxon>
        <taxon>Halobacteriaceae</taxon>
        <taxon>Halobacterium</taxon>
    </lineage>
</organism>
<keyword evidence="2" id="KW-1185">Reference proteome</keyword>
<dbReference type="InterPro" id="IPR002591">
    <property type="entry name" value="Phosphodiest/P_Trfase"/>
</dbReference>
<comment type="caution">
    <text evidence="1">The sequence shown here is derived from an EMBL/GenBank/DDBJ whole genome shotgun (WGS) entry which is preliminary data.</text>
</comment>
<dbReference type="RefSeq" id="WP_159526933.1">
    <property type="nucleotide sequence ID" value="NZ_WUUU01000115.1"/>
</dbReference>
<accession>A0A6B0SP98</accession>
<name>A0A6B0SP98_9EURY</name>
<dbReference type="PANTHER" id="PTHR10151">
    <property type="entry name" value="ECTONUCLEOTIDE PYROPHOSPHATASE/PHOSPHODIESTERASE"/>
    <property type="match status" value="1"/>
</dbReference>
<proteinExistence type="predicted"/>
<dbReference type="Proteomes" id="UP000471521">
    <property type="component" value="Unassembled WGS sequence"/>
</dbReference>
<dbReference type="SUPFAM" id="SSF53649">
    <property type="entry name" value="Alkaline phosphatase-like"/>
    <property type="match status" value="1"/>
</dbReference>
<dbReference type="InterPro" id="IPR017850">
    <property type="entry name" value="Alkaline_phosphatase_core_sf"/>
</dbReference>
<dbReference type="EMBL" id="WUUU01000115">
    <property type="protein sequence ID" value="MXR21461.1"/>
    <property type="molecule type" value="Genomic_DNA"/>
</dbReference>
<evidence type="ECO:0000313" key="2">
    <source>
        <dbReference type="Proteomes" id="UP000471521"/>
    </source>
</evidence>
<dbReference type="OrthoDB" id="33550at2157"/>